<gene>
    <name evidence="7" type="ORF">LADA_0A09120G</name>
</gene>
<evidence type="ECO:0000313" key="8">
    <source>
        <dbReference type="Proteomes" id="UP000190274"/>
    </source>
</evidence>
<dbReference type="OrthoDB" id="4222485at2759"/>
<dbReference type="InterPro" id="IPR036864">
    <property type="entry name" value="Zn2-C6_fun-type_DNA-bd_sf"/>
</dbReference>
<keyword evidence="5" id="KW-0539">Nucleus</keyword>
<protein>
    <submittedName>
        <fullName evidence="7">LADA_0A09120g1_1</fullName>
    </submittedName>
</protein>
<evidence type="ECO:0000313" key="7">
    <source>
        <dbReference type="EMBL" id="SCU78999.1"/>
    </source>
</evidence>
<keyword evidence="3" id="KW-0805">Transcription regulation</keyword>
<name>A0A1G4IQL8_9SACH</name>
<dbReference type="Pfam" id="PF00172">
    <property type="entry name" value="Zn_clus"/>
    <property type="match status" value="1"/>
</dbReference>
<feature type="domain" description="Zn(2)-C6 fungal-type" evidence="6">
    <location>
        <begin position="18"/>
        <end position="50"/>
    </location>
</feature>
<dbReference type="GO" id="GO:0000981">
    <property type="term" value="F:DNA-binding transcription factor activity, RNA polymerase II-specific"/>
    <property type="evidence" value="ECO:0007669"/>
    <property type="project" value="InterPro"/>
</dbReference>
<dbReference type="PANTHER" id="PTHR47660:SF3">
    <property type="entry name" value="FINGER DOMAIN PROTEIN, PUTATIVE (AFU_ORTHOLOGUE AFUA_4G03310)-RELATED"/>
    <property type="match status" value="1"/>
</dbReference>
<evidence type="ECO:0000256" key="2">
    <source>
        <dbReference type="ARBA" id="ARBA00022833"/>
    </source>
</evidence>
<dbReference type="CDD" id="cd00067">
    <property type="entry name" value="GAL4"/>
    <property type="match status" value="1"/>
</dbReference>
<dbReference type="SUPFAM" id="SSF57701">
    <property type="entry name" value="Zn2/Cys6 DNA-binding domain"/>
    <property type="match status" value="1"/>
</dbReference>
<reference evidence="7 8" key="1">
    <citation type="submission" date="2016-03" db="EMBL/GenBank/DDBJ databases">
        <authorList>
            <person name="Devillers H."/>
        </authorList>
    </citation>
    <scope>NUCLEOTIDE SEQUENCE [LARGE SCALE GENOMIC DNA]</scope>
    <source>
        <strain evidence="7">CBS 10888</strain>
    </source>
</reference>
<evidence type="ECO:0000256" key="1">
    <source>
        <dbReference type="ARBA" id="ARBA00022723"/>
    </source>
</evidence>
<accession>A0A1G4IQL8</accession>
<organism evidence="7 8">
    <name type="scientific">Lachancea dasiensis</name>
    <dbReference type="NCBI Taxonomy" id="1072105"/>
    <lineage>
        <taxon>Eukaryota</taxon>
        <taxon>Fungi</taxon>
        <taxon>Dikarya</taxon>
        <taxon>Ascomycota</taxon>
        <taxon>Saccharomycotina</taxon>
        <taxon>Saccharomycetes</taxon>
        <taxon>Saccharomycetales</taxon>
        <taxon>Saccharomycetaceae</taxon>
        <taxon>Lachancea</taxon>
    </lineage>
</organism>
<keyword evidence="1" id="KW-0479">Metal-binding</keyword>
<dbReference type="GO" id="GO:0008270">
    <property type="term" value="F:zinc ion binding"/>
    <property type="evidence" value="ECO:0007669"/>
    <property type="project" value="InterPro"/>
</dbReference>
<evidence type="ECO:0000256" key="4">
    <source>
        <dbReference type="ARBA" id="ARBA00023163"/>
    </source>
</evidence>
<dbReference type="PANTHER" id="PTHR47660">
    <property type="entry name" value="TRANSCRIPTION FACTOR WITH C2H2 AND ZN(2)-CYS(6) DNA BINDING DOMAIN (EUROFUNG)-RELATED-RELATED"/>
    <property type="match status" value="1"/>
</dbReference>
<dbReference type="PROSITE" id="PS00463">
    <property type="entry name" value="ZN2_CY6_FUNGAL_1"/>
    <property type="match status" value="1"/>
</dbReference>
<dbReference type="Gene3D" id="4.10.240.10">
    <property type="entry name" value="Zn(2)-C6 fungal-type DNA-binding domain"/>
    <property type="match status" value="1"/>
</dbReference>
<dbReference type="SMART" id="SM00066">
    <property type="entry name" value="GAL4"/>
    <property type="match status" value="1"/>
</dbReference>
<evidence type="ECO:0000256" key="3">
    <source>
        <dbReference type="ARBA" id="ARBA00023015"/>
    </source>
</evidence>
<keyword evidence="8" id="KW-1185">Reference proteome</keyword>
<evidence type="ECO:0000259" key="6">
    <source>
        <dbReference type="PROSITE" id="PS50048"/>
    </source>
</evidence>
<dbReference type="InterPro" id="IPR001138">
    <property type="entry name" value="Zn2Cys6_DnaBD"/>
</dbReference>
<dbReference type="Proteomes" id="UP000190274">
    <property type="component" value="Chromosome A"/>
</dbReference>
<keyword evidence="4" id="KW-0804">Transcription</keyword>
<evidence type="ECO:0000256" key="5">
    <source>
        <dbReference type="ARBA" id="ARBA00023242"/>
    </source>
</evidence>
<dbReference type="STRING" id="1266660.A0A1G4IQL8"/>
<keyword evidence="2" id="KW-0862">Zinc</keyword>
<proteinExistence type="predicted"/>
<dbReference type="EMBL" id="LT598460">
    <property type="protein sequence ID" value="SCU78999.1"/>
    <property type="molecule type" value="Genomic_DNA"/>
</dbReference>
<sequence length="443" mass="50811">MPLSRTRSSHKQLSRKKACIPCSKAKVRCDQRRKHCSRCLGRRVSSQCRYPDSLDIDTNDGRLPQDNCEKSVITPLNVALCSGVDNFNTDLVGAQKDLKPVVPVPVCTADKYNCGEITPSTLTEHLTDANRYHLEDEKPFRFEELDLICTVNYQEIQNRWLNNYIPPLDHEVKNYPSNVTSFISKMLRAYSSMPIRREAFPPFVHISQNSPVDLPTPLAVCLSLMRMFHNRVPSQDFVIKDALAREMSRLYQQHGSFDEVNLLAAFQAYLIYSMATFFEFDQCKPTGLHQAMVNLQNIACEVSKRGICCSAEVSRSIPKWESWIVAEAKRRTIFTMYLFDSLLCSHDGLPTFLAKELKGTFAPSSGSLWRATTRKRWNELYQRYLCEWGSDGPLVIDELWPVPSDICGQELKRRRIRIDHWLTEVDDYGTMLFAITSCTHGDQ</sequence>
<dbReference type="AlphaFoldDB" id="A0A1G4IQL8"/>
<dbReference type="PROSITE" id="PS50048">
    <property type="entry name" value="ZN2_CY6_FUNGAL_2"/>
    <property type="match status" value="1"/>
</dbReference>